<proteinExistence type="predicted"/>
<evidence type="ECO:0000313" key="1">
    <source>
        <dbReference type="EMBL" id="MBB5704255.1"/>
    </source>
</evidence>
<name>A0A7W9B100_9HYPH</name>
<protein>
    <submittedName>
        <fullName evidence="1">Uncharacterized protein</fullName>
    </submittedName>
</protein>
<organism evidence="1 2">
    <name type="scientific">Brucella daejeonensis</name>
    <dbReference type="NCBI Taxonomy" id="659015"/>
    <lineage>
        <taxon>Bacteria</taxon>
        <taxon>Pseudomonadati</taxon>
        <taxon>Pseudomonadota</taxon>
        <taxon>Alphaproteobacteria</taxon>
        <taxon>Hyphomicrobiales</taxon>
        <taxon>Brucellaceae</taxon>
        <taxon>Brucella/Ochrobactrum group</taxon>
        <taxon>Brucella</taxon>
    </lineage>
</organism>
<dbReference type="Proteomes" id="UP000555546">
    <property type="component" value="Unassembled WGS sequence"/>
</dbReference>
<dbReference type="EMBL" id="JACIJG010000026">
    <property type="protein sequence ID" value="MBB5704255.1"/>
    <property type="molecule type" value="Genomic_DNA"/>
</dbReference>
<sequence>MRKLLCEERDAVAGGISLGGGFGYGPVPGFGSDDVPNGLTYGKSFDSGWSLSAGFAKDGTRGIEIRYDWK</sequence>
<evidence type="ECO:0000313" key="2">
    <source>
        <dbReference type="Proteomes" id="UP000555546"/>
    </source>
</evidence>
<dbReference type="RefSeq" id="WP_183657409.1">
    <property type="nucleotide sequence ID" value="NZ_JACIJG010000026.1"/>
</dbReference>
<reference evidence="1 2" key="1">
    <citation type="submission" date="2020-08" db="EMBL/GenBank/DDBJ databases">
        <title>Genomic Encyclopedia of Type Strains, Phase IV (KMG-IV): sequencing the most valuable type-strain genomes for metagenomic binning, comparative biology and taxonomic classification.</title>
        <authorList>
            <person name="Goeker M."/>
        </authorList>
    </citation>
    <scope>NUCLEOTIDE SEQUENCE [LARGE SCALE GENOMIC DNA]</scope>
    <source>
        <strain evidence="1 2">DSM 26944</strain>
    </source>
</reference>
<keyword evidence="2" id="KW-1185">Reference proteome</keyword>
<accession>A0A7W9B100</accession>
<gene>
    <name evidence="1" type="ORF">FHS76_004172</name>
</gene>
<comment type="caution">
    <text evidence="1">The sequence shown here is derived from an EMBL/GenBank/DDBJ whole genome shotgun (WGS) entry which is preliminary data.</text>
</comment>
<dbReference type="AlphaFoldDB" id="A0A7W9B100"/>